<evidence type="ECO:0000313" key="4">
    <source>
        <dbReference type="Proteomes" id="UP001598112"/>
    </source>
</evidence>
<name>A0ABW6DE15_9BACT</name>
<dbReference type="Gene3D" id="2.40.30.170">
    <property type="match status" value="1"/>
</dbReference>
<dbReference type="Gene3D" id="1.10.287.470">
    <property type="entry name" value="Helix hairpin bin"/>
    <property type="match status" value="1"/>
</dbReference>
<feature type="transmembrane region" description="Helical" evidence="2">
    <location>
        <begin position="21"/>
        <end position="38"/>
    </location>
</feature>
<keyword evidence="2" id="KW-0472">Membrane</keyword>
<feature type="coiled-coil region" evidence="1">
    <location>
        <begin position="206"/>
        <end position="233"/>
    </location>
</feature>
<accession>A0ABW6DE15</accession>
<sequence>MEKFKSFNQIYLRDKGPATKPWLIGLGLIMLGVLFLPWTQNIRSKGQITSLYQEQKPQKIYSPIAGKISRWWVKEGDFVEQGDTLAKISEIKAEYLDPKLISRTQEQLDAKKGTVSYYEQKVKSTEDQIANLRSSKALKQDQLTNKITALQQKLTGEKAEFEAASNEYNLVKDQFERNQKMYKEGLISQTQFQQRNASMQNSLAKKTTAENKVNQTLQEIQNTKIELRGVDQEYSEKMNKAEGEKFQSLGMIETGKGDVAKLENQVASYTIRDGMYYILAPQSGQVINAKKAGIGEILKDGEELLTIVPQNTNYAVEMYVRPVDLPLVSPGQDVRFIFDGFPAIIFAGGWPDQSFGTFAGKVRAVENNIDEKGMFRVIVVENPKEKKWPKQIKMGAGAQGIALLNDVPLWYELWRNINGFPADFYTVKKDEK</sequence>
<dbReference type="PANTHER" id="PTHR30386">
    <property type="entry name" value="MEMBRANE FUSION SUBUNIT OF EMRAB-TOLC MULTIDRUG EFFLUX PUMP"/>
    <property type="match status" value="1"/>
</dbReference>
<evidence type="ECO:0000256" key="2">
    <source>
        <dbReference type="SAM" id="Phobius"/>
    </source>
</evidence>
<dbReference type="Proteomes" id="UP001598112">
    <property type="component" value="Unassembled WGS sequence"/>
</dbReference>
<gene>
    <name evidence="3" type="ORF">SKC35_07455</name>
</gene>
<evidence type="ECO:0000256" key="1">
    <source>
        <dbReference type="SAM" id="Coils"/>
    </source>
</evidence>
<dbReference type="InterPro" id="IPR050739">
    <property type="entry name" value="MFP"/>
</dbReference>
<reference evidence="3 4" key="1">
    <citation type="submission" date="2024-03" db="EMBL/GenBank/DDBJ databases">
        <title>Aquirufa genome sequencing.</title>
        <authorList>
            <person name="Pitt A."/>
            <person name="Hahn M.W."/>
        </authorList>
    </citation>
    <scope>NUCLEOTIDE SEQUENCE [LARGE SCALE GENOMIC DNA]</scope>
    <source>
        <strain evidence="3 4">KTFRIE-69F</strain>
    </source>
</reference>
<dbReference type="InterPro" id="IPR011053">
    <property type="entry name" value="Single_hybrid_motif"/>
</dbReference>
<protein>
    <submittedName>
        <fullName evidence="3">HlyD family efflux transporter periplasmic adaptor subunit</fullName>
    </submittedName>
</protein>
<dbReference type="EMBL" id="JBBKXY010000002">
    <property type="protein sequence ID" value="MFD3293518.1"/>
    <property type="molecule type" value="Genomic_DNA"/>
</dbReference>
<dbReference type="SUPFAM" id="SSF51230">
    <property type="entry name" value="Single hybrid motif"/>
    <property type="match status" value="1"/>
</dbReference>
<organism evidence="3 4">
    <name type="scientific">Aquirufa originis</name>
    <dbReference type="NCBI Taxonomy" id="3096514"/>
    <lineage>
        <taxon>Bacteria</taxon>
        <taxon>Pseudomonadati</taxon>
        <taxon>Bacteroidota</taxon>
        <taxon>Cytophagia</taxon>
        <taxon>Cytophagales</taxon>
        <taxon>Flectobacillaceae</taxon>
        <taxon>Aquirufa</taxon>
    </lineage>
</organism>
<comment type="caution">
    <text evidence="3">The sequence shown here is derived from an EMBL/GenBank/DDBJ whole genome shotgun (WGS) entry which is preliminary data.</text>
</comment>
<dbReference type="RefSeq" id="WP_377978764.1">
    <property type="nucleotide sequence ID" value="NZ_JBBKXY010000002.1"/>
</dbReference>
<proteinExistence type="predicted"/>
<keyword evidence="2" id="KW-1133">Transmembrane helix</keyword>
<keyword evidence="2" id="KW-0812">Transmembrane</keyword>
<dbReference type="PANTHER" id="PTHR30386:SF18">
    <property type="entry name" value="INNER MEMBRANE PROTEIN YIAV-RELATED"/>
    <property type="match status" value="1"/>
</dbReference>
<keyword evidence="1" id="KW-0175">Coiled coil</keyword>
<keyword evidence="4" id="KW-1185">Reference proteome</keyword>
<dbReference type="PRINTS" id="PR01490">
    <property type="entry name" value="RTXTOXIND"/>
</dbReference>
<feature type="coiled-coil region" evidence="1">
    <location>
        <begin position="122"/>
        <end position="167"/>
    </location>
</feature>
<dbReference type="Gene3D" id="2.40.50.100">
    <property type="match status" value="1"/>
</dbReference>
<evidence type="ECO:0000313" key="3">
    <source>
        <dbReference type="EMBL" id="MFD3293518.1"/>
    </source>
</evidence>